<dbReference type="Proteomes" id="UP001219525">
    <property type="component" value="Unassembled WGS sequence"/>
</dbReference>
<name>A0AAD6V4Q3_9AGAR</name>
<dbReference type="AlphaFoldDB" id="A0AAD6V4Q3"/>
<feature type="non-terminal residue" evidence="1">
    <location>
        <position position="298"/>
    </location>
</feature>
<protein>
    <submittedName>
        <fullName evidence="1">Uncharacterized protein</fullName>
    </submittedName>
</protein>
<accession>A0AAD6V4Q3</accession>
<organism evidence="1 2">
    <name type="scientific">Mycena pura</name>
    <dbReference type="NCBI Taxonomy" id="153505"/>
    <lineage>
        <taxon>Eukaryota</taxon>
        <taxon>Fungi</taxon>
        <taxon>Dikarya</taxon>
        <taxon>Basidiomycota</taxon>
        <taxon>Agaricomycotina</taxon>
        <taxon>Agaricomycetes</taxon>
        <taxon>Agaricomycetidae</taxon>
        <taxon>Agaricales</taxon>
        <taxon>Marasmiineae</taxon>
        <taxon>Mycenaceae</taxon>
        <taxon>Mycena</taxon>
    </lineage>
</organism>
<feature type="non-terminal residue" evidence="1">
    <location>
        <position position="1"/>
    </location>
</feature>
<keyword evidence="2" id="KW-1185">Reference proteome</keyword>
<evidence type="ECO:0000313" key="1">
    <source>
        <dbReference type="EMBL" id="KAJ7199677.1"/>
    </source>
</evidence>
<sequence length="298" mass="32620">FNAFAKLARVAMSLADARTPALPPALDKLTPAASPLEALATELVDMITTRLSVDDQMALALCSTTLWCHVLYQVHAAYFQAQASWAGTPMICTSTYLIDLPDAILKVVPEVSEQTKAWDLRIANARPMYGMAPARSWNWGAYSSFAKLEDIPGLEAQYGAAFDKHAAASGIPRHIQGLLKPALNKVSVERKHWKLRNLNAREIVRFQVTATDASGGVRTSVNGCSWLTLDFVLIARICWTRPPYRYPGDSEVSPAVEQMNRGVWAGHCFDVVEDLDGMADGEGWKDVTSKVEAEAGLI</sequence>
<comment type="caution">
    <text evidence="1">The sequence shown here is derived from an EMBL/GenBank/DDBJ whole genome shotgun (WGS) entry which is preliminary data.</text>
</comment>
<gene>
    <name evidence="1" type="ORF">GGX14DRAFT_334835</name>
</gene>
<proteinExistence type="predicted"/>
<reference evidence="1" key="1">
    <citation type="submission" date="2023-03" db="EMBL/GenBank/DDBJ databases">
        <title>Massive genome expansion in bonnet fungi (Mycena s.s.) driven by repeated elements and novel gene families across ecological guilds.</title>
        <authorList>
            <consortium name="Lawrence Berkeley National Laboratory"/>
            <person name="Harder C.B."/>
            <person name="Miyauchi S."/>
            <person name="Viragh M."/>
            <person name="Kuo A."/>
            <person name="Thoen E."/>
            <person name="Andreopoulos B."/>
            <person name="Lu D."/>
            <person name="Skrede I."/>
            <person name="Drula E."/>
            <person name="Henrissat B."/>
            <person name="Morin E."/>
            <person name="Kohler A."/>
            <person name="Barry K."/>
            <person name="LaButti K."/>
            <person name="Morin E."/>
            <person name="Salamov A."/>
            <person name="Lipzen A."/>
            <person name="Mereny Z."/>
            <person name="Hegedus B."/>
            <person name="Baldrian P."/>
            <person name="Stursova M."/>
            <person name="Weitz H."/>
            <person name="Taylor A."/>
            <person name="Grigoriev I.V."/>
            <person name="Nagy L.G."/>
            <person name="Martin F."/>
            <person name="Kauserud H."/>
        </authorList>
    </citation>
    <scope>NUCLEOTIDE SEQUENCE</scope>
    <source>
        <strain evidence="1">9144</strain>
    </source>
</reference>
<evidence type="ECO:0000313" key="2">
    <source>
        <dbReference type="Proteomes" id="UP001219525"/>
    </source>
</evidence>
<dbReference type="EMBL" id="JARJCW010000067">
    <property type="protein sequence ID" value="KAJ7199677.1"/>
    <property type="molecule type" value="Genomic_DNA"/>
</dbReference>